<sequence length="244" mass="26383">MKRFGSVTIAMTLGLGLALTGFASSASAASNCPLKNGQFQFNVGQNMGQFQKAPNAQQFFNFYQKQGQATPVQPYPIQPGSFQSAPVQQAPVQQAPVQPAPAQPRNNVTQPAAPVNQAEQGKTGDFAKQVADLVNQERAKAGLKPVQMDAALSKVALAKAQDMSANNYFDHNSPTYGSPFDMMKQYGIQYSTAGENIAMGQQSPQEVMQQWMNSEGHRQNIMNPAFTKIGVGVTNGYWVQEFIG</sequence>
<dbReference type="PANTHER" id="PTHR31157:SF1">
    <property type="entry name" value="SCP DOMAIN-CONTAINING PROTEIN"/>
    <property type="match status" value="1"/>
</dbReference>
<comment type="caution">
    <text evidence="4">The sequence shown here is derived from an EMBL/GenBank/DDBJ whole genome shotgun (WGS) entry which is preliminary data.</text>
</comment>
<feature type="compositionally biased region" description="Low complexity" evidence="1">
    <location>
        <begin position="85"/>
        <end position="97"/>
    </location>
</feature>
<dbReference type="Pfam" id="PF00188">
    <property type="entry name" value="CAP"/>
    <property type="match status" value="1"/>
</dbReference>
<dbReference type="InterPro" id="IPR035940">
    <property type="entry name" value="CAP_sf"/>
</dbReference>
<dbReference type="Gene3D" id="3.40.33.10">
    <property type="entry name" value="CAP"/>
    <property type="match status" value="1"/>
</dbReference>
<dbReference type="InterPro" id="IPR014258">
    <property type="entry name" value="CAP_domain_YkwD-like"/>
</dbReference>
<evidence type="ECO:0000313" key="4">
    <source>
        <dbReference type="EMBL" id="PSK14533.1"/>
    </source>
</evidence>
<accession>A0ABX5FVJ9</accession>
<gene>
    <name evidence="4" type="ORF">C7R92_02720</name>
</gene>
<keyword evidence="5" id="KW-1185">Reference proteome</keyword>
<feature type="signal peptide" evidence="2">
    <location>
        <begin position="1"/>
        <end position="28"/>
    </location>
</feature>
<feature type="region of interest" description="Disordered" evidence="1">
    <location>
        <begin position="73"/>
        <end position="112"/>
    </location>
</feature>
<proteinExistence type="predicted"/>
<feature type="domain" description="SCP" evidence="3">
    <location>
        <begin position="132"/>
        <end position="240"/>
    </location>
</feature>
<organism evidence="4 5">
    <name type="scientific">Brevibacillus porteri</name>
    <dbReference type="NCBI Taxonomy" id="2126350"/>
    <lineage>
        <taxon>Bacteria</taxon>
        <taxon>Bacillati</taxon>
        <taxon>Bacillota</taxon>
        <taxon>Bacilli</taxon>
        <taxon>Bacillales</taxon>
        <taxon>Paenibacillaceae</taxon>
        <taxon>Brevibacillus</taxon>
    </lineage>
</organism>
<dbReference type="NCBIfam" id="TIGR02909">
    <property type="entry name" value="spore_YkwD"/>
    <property type="match status" value="1"/>
</dbReference>
<dbReference type="PANTHER" id="PTHR31157">
    <property type="entry name" value="SCP DOMAIN-CONTAINING PROTEIN"/>
    <property type="match status" value="1"/>
</dbReference>
<evidence type="ECO:0000259" key="3">
    <source>
        <dbReference type="Pfam" id="PF00188"/>
    </source>
</evidence>
<evidence type="ECO:0000256" key="1">
    <source>
        <dbReference type="SAM" id="MobiDB-lite"/>
    </source>
</evidence>
<feature type="chain" id="PRO_5046522780" description="SCP domain-containing protein" evidence="2">
    <location>
        <begin position="29"/>
        <end position="244"/>
    </location>
</feature>
<reference evidence="4 5" key="1">
    <citation type="submission" date="2018-03" db="EMBL/GenBank/DDBJ databases">
        <title>Brevisbacillus phylogenomics.</title>
        <authorList>
            <person name="Dunlap C."/>
        </authorList>
    </citation>
    <scope>NUCLEOTIDE SEQUENCE [LARGE SCALE GENOMIC DNA]</scope>
    <source>
        <strain evidence="4 5">NRRL B-41110</strain>
    </source>
</reference>
<dbReference type="EMBL" id="PXZO01000002">
    <property type="protein sequence ID" value="PSK14533.1"/>
    <property type="molecule type" value="Genomic_DNA"/>
</dbReference>
<dbReference type="GeneID" id="95749056"/>
<dbReference type="Proteomes" id="UP000241645">
    <property type="component" value="Unassembled WGS sequence"/>
</dbReference>
<dbReference type="InterPro" id="IPR014044">
    <property type="entry name" value="CAP_dom"/>
</dbReference>
<protein>
    <recommendedName>
        <fullName evidence="3">SCP domain-containing protein</fullName>
    </recommendedName>
</protein>
<keyword evidence="2" id="KW-0732">Signal</keyword>
<evidence type="ECO:0000313" key="5">
    <source>
        <dbReference type="Proteomes" id="UP000241645"/>
    </source>
</evidence>
<evidence type="ECO:0000256" key="2">
    <source>
        <dbReference type="SAM" id="SignalP"/>
    </source>
</evidence>
<dbReference type="RefSeq" id="WP_106833160.1">
    <property type="nucleotide sequence ID" value="NZ_JARMEW010000014.1"/>
</dbReference>
<name>A0ABX5FVJ9_9BACL</name>
<dbReference type="CDD" id="cd05379">
    <property type="entry name" value="CAP_bacterial"/>
    <property type="match status" value="1"/>
</dbReference>
<dbReference type="SUPFAM" id="SSF55797">
    <property type="entry name" value="PR-1-like"/>
    <property type="match status" value="1"/>
</dbReference>